<name>A0A9P4U4B9_9PEZI</name>
<keyword evidence="2" id="KW-1185">Reference proteome</keyword>
<evidence type="ECO:0000313" key="2">
    <source>
        <dbReference type="Proteomes" id="UP000800235"/>
    </source>
</evidence>
<accession>A0A9P4U4B9</accession>
<gene>
    <name evidence="1" type="ORF">EJ08DRAFT_675041</name>
</gene>
<organism evidence="1 2">
    <name type="scientific">Tothia fuscella</name>
    <dbReference type="NCBI Taxonomy" id="1048955"/>
    <lineage>
        <taxon>Eukaryota</taxon>
        <taxon>Fungi</taxon>
        <taxon>Dikarya</taxon>
        <taxon>Ascomycota</taxon>
        <taxon>Pezizomycotina</taxon>
        <taxon>Dothideomycetes</taxon>
        <taxon>Pleosporomycetidae</taxon>
        <taxon>Venturiales</taxon>
        <taxon>Cylindrosympodiaceae</taxon>
        <taxon>Tothia</taxon>
    </lineage>
</organism>
<dbReference type="AlphaFoldDB" id="A0A9P4U4B9"/>
<dbReference type="Gene3D" id="3.10.20.90">
    <property type="entry name" value="Phosphatidylinositol 3-kinase Catalytic Subunit, Chain A, domain 1"/>
    <property type="match status" value="1"/>
</dbReference>
<dbReference type="Proteomes" id="UP000800235">
    <property type="component" value="Unassembled WGS sequence"/>
</dbReference>
<evidence type="ECO:0000313" key="1">
    <source>
        <dbReference type="EMBL" id="KAF2435832.1"/>
    </source>
</evidence>
<protein>
    <submittedName>
        <fullName evidence="1">Uncharacterized protein</fullName>
    </submittedName>
</protein>
<dbReference type="EMBL" id="MU007012">
    <property type="protein sequence ID" value="KAF2435832.1"/>
    <property type="molecule type" value="Genomic_DNA"/>
</dbReference>
<reference evidence="1" key="1">
    <citation type="journal article" date="2020" name="Stud. Mycol.">
        <title>101 Dothideomycetes genomes: a test case for predicting lifestyles and emergence of pathogens.</title>
        <authorList>
            <person name="Haridas S."/>
            <person name="Albert R."/>
            <person name="Binder M."/>
            <person name="Bloem J."/>
            <person name="Labutti K."/>
            <person name="Salamov A."/>
            <person name="Andreopoulos B."/>
            <person name="Baker S."/>
            <person name="Barry K."/>
            <person name="Bills G."/>
            <person name="Bluhm B."/>
            <person name="Cannon C."/>
            <person name="Castanera R."/>
            <person name="Culley D."/>
            <person name="Daum C."/>
            <person name="Ezra D."/>
            <person name="Gonzalez J."/>
            <person name="Henrissat B."/>
            <person name="Kuo A."/>
            <person name="Liang C."/>
            <person name="Lipzen A."/>
            <person name="Lutzoni F."/>
            <person name="Magnuson J."/>
            <person name="Mondo S."/>
            <person name="Nolan M."/>
            <person name="Ohm R."/>
            <person name="Pangilinan J."/>
            <person name="Park H.-J."/>
            <person name="Ramirez L."/>
            <person name="Alfaro M."/>
            <person name="Sun H."/>
            <person name="Tritt A."/>
            <person name="Yoshinaga Y."/>
            <person name="Zwiers L.-H."/>
            <person name="Turgeon B."/>
            <person name="Goodwin S."/>
            <person name="Spatafora J."/>
            <person name="Crous P."/>
            <person name="Grigoriev I."/>
        </authorList>
    </citation>
    <scope>NUCLEOTIDE SEQUENCE</scope>
    <source>
        <strain evidence="1">CBS 130266</strain>
    </source>
</reference>
<comment type="caution">
    <text evidence="1">The sequence shown here is derived from an EMBL/GenBank/DDBJ whole genome shotgun (WGS) entry which is preliminary data.</text>
</comment>
<sequence>MVKVELTELIIMAEEQTQREASPFVDLTEHQVIDIIVKAELKRDAFELKFKVLSTSPLRKIMDIYRKKRSHRGVLIHEFRQDTARGKLVHAEDTPELLGMKTGGVIVACLKTPSELDKVFLNDIIFSS</sequence>
<proteinExistence type="predicted"/>